<dbReference type="PROSITE" id="PS50053">
    <property type="entry name" value="UBIQUITIN_2"/>
    <property type="match status" value="1"/>
</dbReference>
<dbReference type="InterPro" id="IPR029071">
    <property type="entry name" value="Ubiquitin-like_domsf"/>
</dbReference>
<evidence type="ECO:0000313" key="8">
    <source>
        <dbReference type="EMBL" id="PVU99651.1"/>
    </source>
</evidence>
<keyword evidence="2 6" id="KW-0812">Transmembrane</keyword>
<comment type="caution">
    <text evidence="8">The sequence shown here is derived from an EMBL/GenBank/DDBJ whole genome shotgun (WGS) entry which is preliminary data.</text>
</comment>
<feature type="transmembrane region" description="Helical" evidence="6">
    <location>
        <begin position="327"/>
        <end position="354"/>
    </location>
</feature>
<evidence type="ECO:0000256" key="1">
    <source>
        <dbReference type="ARBA" id="ARBA00004370"/>
    </source>
</evidence>
<dbReference type="GO" id="GO:0030968">
    <property type="term" value="P:endoplasmic reticulum unfolded protein response"/>
    <property type="evidence" value="ECO:0007669"/>
    <property type="project" value="TreeGrafter"/>
</dbReference>
<dbReference type="AlphaFoldDB" id="A0A2T9Z520"/>
<dbReference type="STRING" id="61424.A0A2T9Z520"/>
<feature type="domain" description="Ubiquitin-like" evidence="7">
    <location>
        <begin position="31"/>
        <end position="109"/>
    </location>
</feature>
<evidence type="ECO:0000313" key="9">
    <source>
        <dbReference type="Proteomes" id="UP000245699"/>
    </source>
</evidence>
<dbReference type="EMBL" id="MBFT01000025">
    <property type="protein sequence ID" value="PVU99651.1"/>
    <property type="molecule type" value="Genomic_DNA"/>
</dbReference>
<dbReference type="OrthoDB" id="5577174at2759"/>
<reference evidence="8 9" key="1">
    <citation type="journal article" date="2018" name="MBio">
        <title>Comparative Genomics Reveals the Core Gene Toolbox for the Fungus-Insect Symbiosis.</title>
        <authorList>
            <person name="Wang Y."/>
            <person name="Stata M."/>
            <person name="Wang W."/>
            <person name="Stajich J.E."/>
            <person name="White M.M."/>
            <person name="Moncalvo J.M."/>
        </authorList>
    </citation>
    <scope>NUCLEOTIDE SEQUENCE [LARGE SCALE GENOMIC DNA]</scope>
    <source>
        <strain evidence="8 9">AUS-77-4</strain>
    </source>
</reference>
<evidence type="ECO:0000256" key="2">
    <source>
        <dbReference type="ARBA" id="ARBA00022692"/>
    </source>
</evidence>
<dbReference type="InterPro" id="IPR000626">
    <property type="entry name" value="Ubiquitin-like_dom"/>
</dbReference>
<dbReference type="GO" id="GO:0016020">
    <property type="term" value="C:membrane"/>
    <property type="evidence" value="ECO:0007669"/>
    <property type="project" value="UniProtKB-SubCell"/>
</dbReference>
<sequence>MEPETKFEDVQVLNNNEDIEIPKNNSKMRALSFIICSPTVDTPDNFSVDTPINSKVLDLKREIEIHHPLHPKASTLRLIYKGKLLVDKDDISPVAESSLSGDTPVIHMVVNLLKNPHIITSKPTKTESSSKNEPAAVSIDSPTKKNTQDDSSIENPGEPNTKENNIYDTSQNTSGGIQALSSKFQYLFIDGQVYLAVWPNTPPTVEDRYSHVFNSQSSRIGYSSLASSYPPNHYPVLGTNMLPYVSSYGSIHNNNINGNILANNTFVGRDPIYNQLGELELNELQVLLNGEIPIDRLAQVIPQNNDPNIFSAVMSTLSTIYQNLSTIFSYITLASVTRAFWMFFKVGIFFLLFLRDGSMSKLFTFACIAISIFVLQSEFLRTFINRFYERNNGNVITNQPQQNENINANPEIDPNQVNLEDDNTVEQNTGLVDDGAVQENILDQISVFGRMRALLFALLFSVLPSTPIVLPQEANQEI</sequence>
<evidence type="ECO:0000256" key="4">
    <source>
        <dbReference type="ARBA" id="ARBA00023136"/>
    </source>
</evidence>
<protein>
    <recommendedName>
        <fullName evidence="7">Ubiquitin-like domain-containing protein</fullName>
    </recommendedName>
</protein>
<feature type="transmembrane region" description="Helical" evidence="6">
    <location>
        <begin position="360"/>
        <end position="380"/>
    </location>
</feature>
<feature type="transmembrane region" description="Helical" evidence="6">
    <location>
        <begin position="453"/>
        <end position="470"/>
    </location>
</feature>
<accession>A0A2T9Z520</accession>
<dbReference type="PANTHER" id="PTHR12943:SF27">
    <property type="entry name" value="HOMOCYSTEINE-INDUCED ENDOPLASMIC RETICULUM PROTEIN, ISOFORM A"/>
    <property type="match status" value="1"/>
</dbReference>
<dbReference type="SUPFAM" id="SSF54236">
    <property type="entry name" value="Ubiquitin-like"/>
    <property type="match status" value="1"/>
</dbReference>
<comment type="subcellular location">
    <subcellularLocation>
        <location evidence="1">Membrane</location>
    </subcellularLocation>
</comment>
<evidence type="ECO:0000256" key="5">
    <source>
        <dbReference type="SAM" id="MobiDB-lite"/>
    </source>
</evidence>
<gene>
    <name evidence="8" type="ORF">BB559_000517</name>
</gene>
<dbReference type="Proteomes" id="UP000245699">
    <property type="component" value="Unassembled WGS sequence"/>
</dbReference>
<keyword evidence="9" id="KW-1185">Reference proteome</keyword>
<keyword evidence="4 6" id="KW-0472">Membrane</keyword>
<dbReference type="InterPro" id="IPR039751">
    <property type="entry name" value="HERPUD1/2"/>
</dbReference>
<organism evidence="8 9">
    <name type="scientific">Furculomyces boomerangus</name>
    <dbReference type="NCBI Taxonomy" id="61424"/>
    <lineage>
        <taxon>Eukaryota</taxon>
        <taxon>Fungi</taxon>
        <taxon>Fungi incertae sedis</taxon>
        <taxon>Zoopagomycota</taxon>
        <taxon>Kickxellomycotina</taxon>
        <taxon>Harpellomycetes</taxon>
        <taxon>Harpellales</taxon>
        <taxon>Harpellaceae</taxon>
        <taxon>Furculomyces</taxon>
    </lineage>
</organism>
<keyword evidence="3 6" id="KW-1133">Transmembrane helix</keyword>
<dbReference type="PANTHER" id="PTHR12943">
    <property type="entry name" value="HOMOCYSTEINE-RESPONSIVE ENDOPLASMIC RETICULUM-RESIDENT UNIQUITIN-LIKE DOMAIN HERPUD PROTEIN FAMILY MEMBER"/>
    <property type="match status" value="1"/>
</dbReference>
<evidence type="ECO:0000259" key="7">
    <source>
        <dbReference type="PROSITE" id="PS50053"/>
    </source>
</evidence>
<feature type="region of interest" description="Disordered" evidence="5">
    <location>
        <begin position="120"/>
        <end position="170"/>
    </location>
</feature>
<dbReference type="Gene3D" id="3.10.20.90">
    <property type="entry name" value="Phosphatidylinositol 3-kinase Catalytic Subunit, Chain A, domain 1"/>
    <property type="match status" value="1"/>
</dbReference>
<proteinExistence type="predicted"/>
<evidence type="ECO:0000256" key="6">
    <source>
        <dbReference type="SAM" id="Phobius"/>
    </source>
</evidence>
<name>A0A2T9Z520_9FUNG</name>
<evidence type="ECO:0000256" key="3">
    <source>
        <dbReference type="ARBA" id="ARBA00022989"/>
    </source>
</evidence>